<proteinExistence type="inferred from homology"/>
<dbReference type="InterPro" id="IPR016667">
    <property type="entry name" value="Caps_polysacc_synth_CpsB/CapC"/>
</dbReference>
<dbReference type="InterPro" id="IPR016195">
    <property type="entry name" value="Pol/histidinol_Pase-like"/>
</dbReference>
<dbReference type="Gene3D" id="3.20.20.140">
    <property type="entry name" value="Metal-dependent hydrolases"/>
    <property type="match status" value="1"/>
</dbReference>
<comment type="similarity">
    <text evidence="1">Belongs to the metallo-dependent hydrolases superfamily. CpsB/CapC family.</text>
</comment>
<name>A0ABW0GUG7_9HYPH</name>
<evidence type="ECO:0000256" key="3">
    <source>
        <dbReference type="ARBA" id="ARBA00022801"/>
    </source>
</evidence>
<keyword evidence="3" id="KW-0378">Hydrolase</keyword>
<evidence type="ECO:0000313" key="5">
    <source>
        <dbReference type="EMBL" id="MFC5385297.1"/>
    </source>
</evidence>
<dbReference type="SUPFAM" id="SSF89550">
    <property type="entry name" value="PHP domain-like"/>
    <property type="match status" value="1"/>
</dbReference>
<dbReference type="PIRSF" id="PIRSF016557">
    <property type="entry name" value="Caps_synth_CpsB"/>
    <property type="match status" value="1"/>
</dbReference>
<organism evidence="5 6">
    <name type="scientific">Aquamicrobium segne</name>
    <dbReference type="NCBI Taxonomy" id="469547"/>
    <lineage>
        <taxon>Bacteria</taxon>
        <taxon>Pseudomonadati</taxon>
        <taxon>Pseudomonadota</taxon>
        <taxon>Alphaproteobacteria</taxon>
        <taxon>Hyphomicrobiales</taxon>
        <taxon>Phyllobacteriaceae</taxon>
        <taxon>Aquamicrobium</taxon>
    </lineage>
</organism>
<evidence type="ECO:0000256" key="4">
    <source>
        <dbReference type="ARBA" id="ARBA00051722"/>
    </source>
</evidence>
<evidence type="ECO:0000256" key="1">
    <source>
        <dbReference type="ARBA" id="ARBA00005750"/>
    </source>
</evidence>
<dbReference type="EMBL" id="JBHSLL010000012">
    <property type="protein sequence ID" value="MFC5385297.1"/>
    <property type="molecule type" value="Genomic_DNA"/>
</dbReference>
<dbReference type="RefSeq" id="WP_378228217.1">
    <property type="nucleotide sequence ID" value="NZ_JBHSLL010000012.1"/>
</dbReference>
<protein>
    <recommendedName>
        <fullName evidence="2">protein-tyrosine-phosphatase</fullName>
        <ecNumber evidence="2">3.1.3.48</ecNumber>
    </recommendedName>
</protein>
<comment type="caution">
    <text evidence="5">The sequence shown here is derived from an EMBL/GenBank/DDBJ whole genome shotgun (WGS) entry which is preliminary data.</text>
</comment>
<dbReference type="PANTHER" id="PTHR39181">
    <property type="entry name" value="TYROSINE-PROTEIN PHOSPHATASE YWQE"/>
    <property type="match status" value="1"/>
</dbReference>
<reference evidence="6" key="1">
    <citation type="journal article" date="2019" name="Int. J. Syst. Evol. Microbiol.">
        <title>The Global Catalogue of Microorganisms (GCM) 10K type strain sequencing project: providing services to taxonomists for standard genome sequencing and annotation.</title>
        <authorList>
            <consortium name="The Broad Institute Genomics Platform"/>
            <consortium name="The Broad Institute Genome Sequencing Center for Infectious Disease"/>
            <person name="Wu L."/>
            <person name="Ma J."/>
        </authorList>
    </citation>
    <scope>NUCLEOTIDE SEQUENCE [LARGE SCALE GENOMIC DNA]</scope>
    <source>
        <strain evidence="6">CGMCC 4.1415</strain>
    </source>
</reference>
<dbReference type="Pfam" id="PF19567">
    <property type="entry name" value="CpsB_CapC"/>
    <property type="match status" value="1"/>
</dbReference>
<dbReference type="PANTHER" id="PTHR39181:SF1">
    <property type="entry name" value="TYROSINE-PROTEIN PHOSPHATASE YWQE"/>
    <property type="match status" value="1"/>
</dbReference>
<evidence type="ECO:0000313" key="6">
    <source>
        <dbReference type="Proteomes" id="UP001596016"/>
    </source>
</evidence>
<evidence type="ECO:0000256" key="2">
    <source>
        <dbReference type="ARBA" id="ARBA00013064"/>
    </source>
</evidence>
<dbReference type="EC" id="3.1.3.48" evidence="2"/>
<keyword evidence="6" id="KW-1185">Reference proteome</keyword>
<gene>
    <name evidence="5" type="ORF">ACFPLB_04855</name>
</gene>
<accession>A0ABW0GUG7</accession>
<comment type="catalytic activity">
    <reaction evidence="4">
        <text>O-phospho-L-tyrosyl-[protein] + H2O = L-tyrosyl-[protein] + phosphate</text>
        <dbReference type="Rhea" id="RHEA:10684"/>
        <dbReference type="Rhea" id="RHEA-COMP:10136"/>
        <dbReference type="Rhea" id="RHEA-COMP:20101"/>
        <dbReference type="ChEBI" id="CHEBI:15377"/>
        <dbReference type="ChEBI" id="CHEBI:43474"/>
        <dbReference type="ChEBI" id="CHEBI:46858"/>
        <dbReference type="ChEBI" id="CHEBI:61978"/>
        <dbReference type="EC" id="3.1.3.48"/>
    </reaction>
</comment>
<dbReference type="Proteomes" id="UP001596016">
    <property type="component" value="Unassembled WGS sequence"/>
</dbReference>
<sequence>MIDLHSHILAFLDDGAEDIVTSIAMARIAVADGITHMACTPHIVPGKYENSTATILPAMHSLQVMLDAQSIPLRLTSGADVHIAPDLLDRLQAGDIPTLNHTRYFLLEPPHEILPPRLEEFAARLLEAGFVPIITHPERLSWAGRHFDVIQRLADLGCPLQLTADSLTGVFGPVARQLSERILREGRASFFASDAHGASWRKPVLSGAFALVAEQFGRQDAEQMFHHRPAAILSNAEPAEILPTLRTVSRGRARKSFAQRLVARVLGNE</sequence>